<organism evidence="2 3">
    <name type="scientific">Dysosmobacter welbionis</name>
    <dbReference type="NCBI Taxonomy" id="2093857"/>
    <lineage>
        <taxon>Bacteria</taxon>
        <taxon>Bacillati</taxon>
        <taxon>Bacillota</taxon>
        <taxon>Clostridia</taxon>
        <taxon>Eubacteriales</taxon>
        <taxon>Oscillospiraceae</taxon>
        <taxon>Dysosmobacter</taxon>
    </lineage>
</organism>
<evidence type="ECO:0000313" key="2">
    <source>
        <dbReference type="EMBL" id="QCI60550.1"/>
    </source>
</evidence>
<proteinExistence type="predicted"/>
<dbReference type="AlphaFoldDB" id="A0A4D7AXC4"/>
<dbReference type="KEGG" id="obj:EIO64_16195"/>
<reference evidence="3" key="1">
    <citation type="submission" date="2018-12" db="EMBL/GenBank/DDBJ databases">
        <title>Dusodibacter welbiota gen. nov., sp. nov., isolated from human faeces and emended description of the Oscillibacter genus.</title>
        <authorList>
            <person name="Le Roy T."/>
            <person name="Van der Smissen P."/>
            <person name="Delzenne N."/>
            <person name="Muccioli G."/>
            <person name="Collet J.F."/>
            <person name="Cani P.D."/>
        </authorList>
    </citation>
    <scope>NUCLEOTIDE SEQUENCE [LARGE SCALE GENOMIC DNA]</scope>
    <source>
        <strain evidence="3">J115</strain>
    </source>
</reference>
<dbReference type="RefSeq" id="WP_021750184.1">
    <property type="nucleotide sequence ID" value="NZ_CP034413.3"/>
</dbReference>
<gene>
    <name evidence="2" type="ORF">EIO64_16195</name>
</gene>
<evidence type="ECO:0000313" key="3">
    <source>
        <dbReference type="Proteomes" id="UP000298642"/>
    </source>
</evidence>
<name>A0A4D7AXC4_9FIRM</name>
<feature type="region of interest" description="Disordered" evidence="1">
    <location>
        <begin position="1"/>
        <end position="32"/>
    </location>
</feature>
<keyword evidence="3" id="KW-1185">Reference proteome</keyword>
<feature type="compositionally biased region" description="Polar residues" evidence="1">
    <location>
        <begin position="1"/>
        <end position="17"/>
    </location>
</feature>
<sequence length="60" mass="6841">MHYFTNGRSTSISESQNADTMQASAQQQTTARWSDYSSVNLFAKSLEVRRMQSAFFVLLD</sequence>
<evidence type="ECO:0000256" key="1">
    <source>
        <dbReference type="SAM" id="MobiDB-lite"/>
    </source>
</evidence>
<dbReference type="Proteomes" id="UP000298642">
    <property type="component" value="Chromosome"/>
</dbReference>
<protein>
    <submittedName>
        <fullName evidence="2">Uncharacterized protein</fullName>
    </submittedName>
</protein>
<feature type="compositionally biased region" description="Low complexity" evidence="1">
    <location>
        <begin position="18"/>
        <end position="31"/>
    </location>
</feature>
<dbReference type="EMBL" id="CP034413">
    <property type="protein sequence ID" value="QCI60550.1"/>
    <property type="molecule type" value="Genomic_DNA"/>
</dbReference>
<accession>A0A4D7AXC4</accession>